<keyword evidence="6" id="KW-0539">Nucleus</keyword>
<evidence type="ECO:0000256" key="3">
    <source>
        <dbReference type="ARBA" id="ARBA00022771"/>
    </source>
</evidence>
<sequence length="324" mass="37766">MDLYRKKLSWATAYIRGRFFASLRTTSLCELLHAKLGGFVESRYRILDFVTNFQRCVDFLRNKEEELDFRSFYGTPMLQTQFPEIERSAATLYTWELFYRFYIADRQDYENGCCYVIQKYRRPESTWEVLHQPQNGTFQCNCRRMESYGIPCVHIIVVLVGNDISSLLETLVLKRWCKNAKNHVTSVRQVTKTGDAASRYRSRLGAFLDQCKHFAKLACLRDEDYKVFSEKMARDAIMLEVKNGLRVAPDVNPHLNGEGVVGYMIRPASGQKAPAEETFLRYQRAQRRENAAPARNWVIAELVAPVRLYFQANSFLGTLYLQNF</sequence>
<dbReference type="EMBL" id="SDMP01000013">
    <property type="protein sequence ID" value="RYR20985.1"/>
    <property type="molecule type" value="Genomic_DNA"/>
</dbReference>
<dbReference type="Pfam" id="PF04434">
    <property type="entry name" value="SWIM"/>
    <property type="match status" value="1"/>
</dbReference>
<gene>
    <name evidence="8" type="ORF">Ahy_B03g066212</name>
</gene>
<evidence type="ECO:0000256" key="6">
    <source>
        <dbReference type="RuleBase" id="RU367018"/>
    </source>
</evidence>
<dbReference type="PANTHER" id="PTHR31669:SF292">
    <property type="entry name" value="OS02G0262500 PROTEIN"/>
    <property type="match status" value="1"/>
</dbReference>
<comment type="subcellular location">
    <subcellularLocation>
        <location evidence="6">Nucleus</location>
    </subcellularLocation>
</comment>
<dbReference type="Proteomes" id="UP000289738">
    <property type="component" value="Chromosome B03"/>
</dbReference>
<dbReference type="PANTHER" id="PTHR31669">
    <property type="entry name" value="PROTEIN FAR1-RELATED SEQUENCE 10-RELATED"/>
    <property type="match status" value="1"/>
</dbReference>
<comment type="caution">
    <text evidence="8">The sequence shown here is derived from an EMBL/GenBank/DDBJ whole genome shotgun (WGS) entry which is preliminary data.</text>
</comment>
<keyword evidence="2 6" id="KW-0479">Metal-binding</keyword>
<comment type="similarity">
    <text evidence="1 6">Belongs to the FHY3/FAR1 family.</text>
</comment>
<dbReference type="InterPro" id="IPR007527">
    <property type="entry name" value="Znf_SWIM"/>
</dbReference>
<accession>A0A445A3P6</accession>
<reference evidence="8 9" key="1">
    <citation type="submission" date="2019-01" db="EMBL/GenBank/DDBJ databases">
        <title>Sequencing of cultivated peanut Arachis hypogaea provides insights into genome evolution and oil improvement.</title>
        <authorList>
            <person name="Chen X."/>
        </authorList>
    </citation>
    <scope>NUCLEOTIDE SEQUENCE [LARGE SCALE GENOMIC DNA]</scope>
    <source>
        <strain evidence="9">cv. Fuhuasheng</strain>
        <tissue evidence="8">Leaves</tissue>
    </source>
</reference>
<dbReference type="InterPro" id="IPR006564">
    <property type="entry name" value="Znf_PMZ"/>
</dbReference>
<name>A0A445A3P6_ARAHY</name>
<proteinExistence type="inferred from homology"/>
<protein>
    <recommendedName>
        <fullName evidence="6">Protein FAR1-RELATED SEQUENCE</fullName>
    </recommendedName>
</protein>
<keyword evidence="9" id="KW-1185">Reference proteome</keyword>
<dbReference type="GO" id="GO:0006355">
    <property type="term" value="P:regulation of DNA-templated transcription"/>
    <property type="evidence" value="ECO:0007669"/>
    <property type="project" value="UniProtKB-UniRule"/>
</dbReference>
<dbReference type="SMART" id="SM00575">
    <property type="entry name" value="ZnF_PMZ"/>
    <property type="match status" value="1"/>
</dbReference>
<feature type="domain" description="SWIM-type" evidence="7">
    <location>
        <begin position="127"/>
        <end position="163"/>
    </location>
</feature>
<dbReference type="AlphaFoldDB" id="A0A445A3P6"/>
<comment type="function">
    <text evidence="6">Putative transcription activator involved in regulating light control of development.</text>
</comment>
<dbReference type="PROSITE" id="PS50966">
    <property type="entry name" value="ZF_SWIM"/>
    <property type="match status" value="1"/>
</dbReference>
<evidence type="ECO:0000259" key="7">
    <source>
        <dbReference type="PROSITE" id="PS50966"/>
    </source>
</evidence>
<dbReference type="GO" id="GO:0005634">
    <property type="term" value="C:nucleus"/>
    <property type="evidence" value="ECO:0007669"/>
    <property type="project" value="UniProtKB-SubCell"/>
</dbReference>
<evidence type="ECO:0000256" key="2">
    <source>
        <dbReference type="ARBA" id="ARBA00022723"/>
    </source>
</evidence>
<evidence type="ECO:0000256" key="5">
    <source>
        <dbReference type="PROSITE-ProRule" id="PRU00325"/>
    </source>
</evidence>
<dbReference type="InterPro" id="IPR031052">
    <property type="entry name" value="FHY3/FAR1"/>
</dbReference>
<organism evidence="8 9">
    <name type="scientific">Arachis hypogaea</name>
    <name type="common">Peanut</name>
    <dbReference type="NCBI Taxonomy" id="3818"/>
    <lineage>
        <taxon>Eukaryota</taxon>
        <taxon>Viridiplantae</taxon>
        <taxon>Streptophyta</taxon>
        <taxon>Embryophyta</taxon>
        <taxon>Tracheophyta</taxon>
        <taxon>Spermatophyta</taxon>
        <taxon>Magnoliopsida</taxon>
        <taxon>eudicotyledons</taxon>
        <taxon>Gunneridae</taxon>
        <taxon>Pentapetalae</taxon>
        <taxon>rosids</taxon>
        <taxon>fabids</taxon>
        <taxon>Fabales</taxon>
        <taxon>Fabaceae</taxon>
        <taxon>Papilionoideae</taxon>
        <taxon>50 kb inversion clade</taxon>
        <taxon>dalbergioids sensu lato</taxon>
        <taxon>Dalbergieae</taxon>
        <taxon>Pterocarpus clade</taxon>
        <taxon>Arachis</taxon>
    </lineage>
</organism>
<dbReference type="GO" id="GO:0008270">
    <property type="term" value="F:zinc ion binding"/>
    <property type="evidence" value="ECO:0007669"/>
    <property type="project" value="UniProtKB-UniRule"/>
</dbReference>
<keyword evidence="3 5" id="KW-0863">Zinc-finger</keyword>
<evidence type="ECO:0000256" key="4">
    <source>
        <dbReference type="ARBA" id="ARBA00022833"/>
    </source>
</evidence>
<evidence type="ECO:0000313" key="9">
    <source>
        <dbReference type="Proteomes" id="UP000289738"/>
    </source>
</evidence>
<evidence type="ECO:0000313" key="8">
    <source>
        <dbReference type="EMBL" id="RYR20985.1"/>
    </source>
</evidence>
<evidence type="ECO:0000256" key="1">
    <source>
        <dbReference type="ARBA" id="ARBA00005889"/>
    </source>
</evidence>
<keyword evidence="4 6" id="KW-0862">Zinc</keyword>